<dbReference type="PANTHER" id="PTHR11618:SF4">
    <property type="entry name" value="TRANSCRIPTION FACTOR IIIB 90 KDA SUBUNIT"/>
    <property type="match status" value="1"/>
</dbReference>
<keyword evidence="5" id="KW-0863">Zinc-finger</keyword>
<feature type="compositionally biased region" description="Basic and acidic residues" evidence="11">
    <location>
        <begin position="393"/>
        <end position="408"/>
    </location>
</feature>
<feature type="compositionally biased region" description="Acidic residues" evidence="11">
    <location>
        <begin position="359"/>
        <end position="373"/>
    </location>
</feature>
<feature type="compositionally biased region" description="Acidic residues" evidence="11">
    <location>
        <begin position="742"/>
        <end position="758"/>
    </location>
</feature>
<evidence type="ECO:0000259" key="12">
    <source>
        <dbReference type="SMART" id="SM00385"/>
    </source>
</evidence>
<organism evidence="13 14">
    <name type="scientific">Pseudovirgaria hyperparasitica</name>
    <dbReference type="NCBI Taxonomy" id="470096"/>
    <lineage>
        <taxon>Eukaryota</taxon>
        <taxon>Fungi</taxon>
        <taxon>Dikarya</taxon>
        <taxon>Ascomycota</taxon>
        <taxon>Pezizomycotina</taxon>
        <taxon>Dothideomycetes</taxon>
        <taxon>Dothideomycetes incertae sedis</taxon>
        <taxon>Acrospermales</taxon>
        <taxon>Acrospermaceae</taxon>
        <taxon>Pseudovirgaria</taxon>
    </lineage>
</organism>
<dbReference type="InterPro" id="IPR036915">
    <property type="entry name" value="Cyclin-like_sf"/>
</dbReference>
<keyword evidence="7" id="KW-0805">Transcription regulation</keyword>
<dbReference type="OrthoDB" id="511529at2759"/>
<dbReference type="PANTHER" id="PTHR11618">
    <property type="entry name" value="TRANSCRIPTION INITIATION FACTOR IIB-RELATED"/>
    <property type="match status" value="1"/>
</dbReference>
<proteinExistence type="inferred from homology"/>
<keyword evidence="8" id="KW-0010">Activator</keyword>
<feature type="region of interest" description="Disordered" evidence="11">
    <location>
        <begin position="556"/>
        <end position="594"/>
    </location>
</feature>
<feature type="compositionally biased region" description="Basic residues" evidence="11">
    <location>
        <begin position="563"/>
        <end position="574"/>
    </location>
</feature>
<dbReference type="GO" id="GO:0000126">
    <property type="term" value="C:transcription factor TFIIIB complex"/>
    <property type="evidence" value="ECO:0007669"/>
    <property type="project" value="TreeGrafter"/>
</dbReference>
<dbReference type="EMBL" id="ML996567">
    <property type="protein sequence ID" value="KAF2760931.1"/>
    <property type="molecule type" value="Genomic_DNA"/>
</dbReference>
<feature type="region of interest" description="Disordered" evidence="11">
    <location>
        <begin position="615"/>
        <end position="758"/>
    </location>
</feature>
<feature type="domain" description="Cyclin-like" evidence="12">
    <location>
        <begin position="232"/>
        <end position="316"/>
    </location>
</feature>
<evidence type="ECO:0000256" key="1">
    <source>
        <dbReference type="ARBA" id="ARBA00004123"/>
    </source>
</evidence>
<dbReference type="GO" id="GO:0017025">
    <property type="term" value="F:TBP-class protein binding"/>
    <property type="evidence" value="ECO:0007669"/>
    <property type="project" value="InterPro"/>
</dbReference>
<feature type="compositionally biased region" description="Basic residues" evidence="11">
    <location>
        <begin position="429"/>
        <end position="438"/>
    </location>
</feature>
<dbReference type="GO" id="GO:0008270">
    <property type="term" value="F:zinc ion binding"/>
    <property type="evidence" value="ECO:0007669"/>
    <property type="project" value="UniProtKB-KW"/>
</dbReference>
<dbReference type="GO" id="GO:0070897">
    <property type="term" value="P:transcription preinitiation complex assembly"/>
    <property type="evidence" value="ECO:0007669"/>
    <property type="project" value="InterPro"/>
</dbReference>
<name>A0A6A6WIF3_9PEZI</name>
<reference evidence="13" key="1">
    <citation type="journal article" date="2020" name="Stud. Mycol.">
        <title>101 Dothideomycetes genomes: a test case for predicting lifestyles and emergence of pathogens.</title>
        <authorList>
            <person name="Haridas S."/>
            <person name="Albert R."/>
            <person name="Binder M."/>
            <person name="Bloem J."/>
            <person name="Labutti K."/>
            <person name="Salamov A."/>
            <person name="Andreopoulos B."/>
            <person name="Baker S."/>
            <person name="Barry K."/>
            <person name="Bills G."/>
            <person name="Bluhm B."/>
            <person name="Cannon C."/>
            <person name="Castanera R."/>
            <person name="Culley D."/>
            <person name="Daum C."/>
            <person name="Ezra D."/>
            <person name="Gonzalez J."/>
            <person name="Henrissat B."/>
            <person name="Kuo A."/>
            <person name="Liang C."/>
            <person name="Lipzen A."/>
            <person name="Lutzoni F."/>
            <person name="Magnuson J."/>
            <person name="Mondo S."/>
            <person name="Nolan M."/>
            <person name="Ohm R."/>
            <person name="Pangilinan J."/>
            <person name="Park H.-J."/>
            <person name="Ramirez L."/>
            <person name="Alfaro M."/>
            <person name="Sun H."/>
            <person name="Tritt A."/>
            <person name="Yoshinaga Y."/>
            <person name="Zwiers L.-H."/>
            <person name="Turgeon B."/>
            <person name="Goodwin S."/>
            <person name="Spatafora J."/>
            <person name="Crous P."/>
            <person name="Grigoriev I."/>
        </authorList>
    </citation>
    <scope>NUCLEOTIDE SEQUENCE</scope>
    <source>
        <strain evidence="13">CBS 121739</strain>
    </source>
</reference>
<feature type="region of interest" description="Disordered" evidence="11">
    <location>
        <begin position="333"/>
        <end position="453"/>
    </location>
</feature>
<dbReference type="SUPFAM" id="SSF47954">
    <property type="entry name" value="Cyclin-like"/>
    <property type="match status" value="2"/>
</dbReference>
<dbReference type="Gene3D" id="1.20.5.650">
    <property type="entry name" value="Single helix bin"/>
    <property type="match status" value="1"/>
</dbReference>
<evidence type="ECO:0000313" key="13">
    <source>
        <dbReference type="EMBL" id="KAF2760931.1"/>
    </source>
</evidence>
<dbReference type="SMART" id="SM00385">
    <property type="entry name" value="CYCLIN"/>
    <property type="match status" value="2"/>
</dbReference>
<feature type="domain" description="Cyclin-like" evidence="12">
    <location>
        <begin position="131"/>
        <end position="215"/>
    </location>
</feature>
<dbReference type="InterPro" id="IPR013150">
    <property type="entry name" value="TFIIB_cyclin"/>
</dbReference>
<dbReference type="Proteomes" id="UP000799437">
    <property type="component" value="Unassembled WGS sequence"/>
</dbReference>
<dbReference type="PRINTS" id="PR00685">
    <property type="entry name" value="TIFACTORIIB"/>
</dbReference>
<feature type="compositionally biased region" description="Polar residues" evidence="11">
    <location>
        <begin position="682"/>
        <end position="693"/>
    </location>
</feature>
<dbReference type="RefSeq" id="XP_033603382.1">
    <property type="nucleotide sequence ID" value="XM_033747986.1"/>
</dbReference>
<dbReference type="Pfam" id="PF00382">
    <property type="entry name" value="TFIIB"/>
    <property type="match status" value="2"/>
</dbReference>
<evidence type="ECO:0000256" key="5">
    <source>
        <dbReference type="ARBA" id="ARBA00022771"/>
    </source>
</evidence>
<dbReference type="Gene3D" id="1.10.472.10">
    <property type="entry name" value="Cyclin-like"/>
    <property type="match status" value="2"/>
</dbReference>
<evidence type="ECO:0000256" key="7">
    <source>
        <dbReference type="ARBA" id="ARBA00023015"/>
    </source>
</evidence>
<keyword evidence="14" id="KW-1185">Reference proteome</keyword>
<evidence type="ECO:0000256" key="9">
    <source>
        <dbReference type="ARBA" id="ARBA00023163"/>
    </source>
</evidence>
<dbReference type="InterPro" id="IPR000812">
    <property type="entry name" value="TFIIB"/>
</dbReference>
<keyword evidence="9" id="KW-0804">Transcription</keyword>
<feature type="compositionally biased region" description="Basic residues" evidence="11">
    <location>
        <begin position="383"/>
        <end position="392"/>
    </location>
</feature>
<dbReference type="AlphaFoldDB" id="A0A6A6WIF3"/>
<feature type="compositionally biased region" description="Acidic residues" evidence="11">
    <location>
        <begin position="715"/>
        <end position="735"/>
    </location>
</feature>
<evidence type="ECO:0000256" key="4">
    <source>
        <dbReference type="ARBA" id="ARBA00022737"/>
    </source>
</evidence>
<feature type="compositionally biased region" description="Basic and acidic residues" evidence="11">
    <location>
        <begin position="695"/>
        <end position="708"/>
    </location>
</feature>
<dbReference type="FunFam" id="1.10.472.10:FF:000002">
    <property type="entry name" value="Transcription factor IIIB 90 kDa subunit"/>
    <property type="match status" value="1"/>
</dbReference>
<evidence type="ECO:0000256" key="10">
    <source>
        <dbReference type="ARBA" id="ARBA00023242"/>
    </source>
</evidence>
<dbReference type="PROSITE" id="PS00782">
    <property type="entry name" value="TFIIB"/>
    <property type="match status" value="1"/>
</dbReference>
<dbReference type="InterPro" id="IPR023486">
    <property type="entry name" value="TFIIB_CS"/>
</dbReference>
<dbReference type="GO" id="GO:0005634">
    <property type="term" value="C:nucleus"/>
    <property type="evidence" value="ECO:0007669"/>
    <property type="project" value="UniProtKB-SubCell"/>
</dbReference>
<dbReference type="GO" id="GO:0001006">
    <property type="term" value="F:RNA polymerase III type 3 promoter sequence-specific DNA binding"/>
    <property type="evidence" value="ECO:0007669"/>
    <property type="project" value="TreeGrafter"/>
</dbReference>
<dbReference type="GO" id="GO:0000995">
    <property type="term" value="F:RNA polymerase III general transcription initiation factor activity"/>
    <property type="evidence" value="ECO:0007669"/>
    <property type="project" value="TreeGrafter"/>
</dbReference>
<gene>
    <name evidence="13" type="ORF">EJ05DRAFT_508160</name>
</gene>
<dbReference type="GO" id="GO:0097550">
    <property type="term" value="C:transcription preinitiation complex"/>
    <property type="evidence" value="ECO:0007669"/>
    <property type="project" value="TreeGrafter"/>
</dbReference>
<evidence type="ECO:0000256" key="2">
    <source>
        <dbReference type="ARBA" id="ARBA00010857"/>
    </source>
</evidence>
<dbReference type="GeneID" id="54489040"/>
<evidence type="ECO:0000256" key="6">
    <source>
        <dbReference type="ARBA" id="ARBA00022833"/>
    </source>
</evidence>
<evidence type="ECO:0000256" key="3">
    <source>
        <dbReference type="ARBA" id="ARBA00022723"/>
    </source>
</evidence>
<comment type="subcellular location">
    <subcellularLocation>
        <location evidence="1">Nucleus</location>
    </subcellularLocation>
</comment>
<dbReference type="Pfam" id="PF07741">
    <property type="entry name" value="BRF1"/>
    <property type="match status" value="1"/>
</dbReference>
<protein>
    <recommendedName>
        <fullName evidence="12">Cyclin-like domain-containing protein</fullName>
    </recommendedName>
</protein>
<keyword evidence="10" id="KW-0539">Nucleus</keyword>
<evidence type="ECO:0000256" key="11">
    <source>
        <dbReference type="SAM" id="MobiDB-lite"/>
    </source>
</evidence>
<sequence>MSTIAGGMRRGPPIGRLASMKDPESLRRARENTPSALRKSKKNAGCGCDDPKPQESDGGLVCSNCGIMLSSSNIVSEVTFGETSTGAAVVQGAFVGEGQRHARSLGIPNRHMGGLGGESGGESMSAQRGADQAKMICHQLRLSDSLTEKAVGAYRMVQHHNFVQGRQIDQVAGVCIYHACRYSNNKEEQMALADIAEKTKTSVFTLGKIYKEMRKTLGLEQDKEAGLLDLEKMIIRYAKKLEFGAKMTTVAHDAQRIMSRMKKDWLTDGRSPAGVIGACLILAARMNNFRRSVREVVFVVKVTDATLNLRMQEFKKTEASTLSIDEFRDKFDTLPDAANPPAIWKPLEKAEKRRKRMEQEEDTDTPDTAEIGEADSSNTGSSKKTRKRKRSSKKDGEPVGGGPRRDADGFAIPALPIDTATDGSSQKPAAKKRGRPRKIIPVVQEPTASEAQEESAIEEAIEAELNNPSLQQIASEHDAEEVWERRAAELKAASDRMRNQSKVSNEIEVLEGEFEDDPEVKYCQLSKEEVARKEKLWVTENADWLRVQHQRLMDKALEDARGGPKKPIRRRKRRRLDENEDGTPTRYENATEATVEMIRRRAPAFSRKLNYDQLNSMYGAGPASPASGLDSRRASIEASPAPSSRATPSRLLEPAGISGQSGLEAARLALNSARGMLPTPTPSQATRQSTQPLTRVEEVIRTAEKADPPQKPQQTDEDGHDDDISDIDMDEEEINDAIQYISDEDEAQEYDEYDEEYE</sequence>
<comment type="similarity">
    <text evidence="2">Belongs to the TFIIB family.</text>
</comment>
<accession>A0A6A6WIF3</accession>
<evidence type="ECO:0000256" key="8">
    <source>
        <dbReference type="ARBA" id="ARBA00023159"/>
    </source>
</evidence>
<feature type="region of interest" description="Disordered" evidence="11">
    <location>
        <begin position="1"/>
        <end position="56"/>
    </location>
</feature>
<dbReference type="InterPro" id="IPR013763">
    <property type="entry name" value="Cyclin-like_dom"/>
</dbReference>
<keyword evidence="3" id="KW-0479">Metal-binding</keyword>
<dbReference type="InterPro" id="IPR011665">
    <property type="entry name" value="BRF1_TBP-bd_dom"/>
</dbReference>
<feature type="compositionally biased region" description="Low complexity" evidence="11">
    <location>
        <begin position="638"/>
        <end position="650"/>
    </location>
</feature>
<evidence type="ECO:0000313" key="14">
    <source>
        <dbReference type="Proteomes" id="UP000799437"/>
    </source>
</evidence>
<keyword evidence="4" id="KW-0677">Repeat</keyword>
<feature type="compositionally biased region" description="Basic and acidic residues" evidence="11">
    <location>
        <begin position="19"/>
        <end position="31"/>
    </location>
</feature>
<keyword evidence="6" id="KW-0862">Zinc</keyword>